<evidence type="ECO:0000313" key="3">
    <source>
        <dbReference type="Proteomes" id="UP000663827"/>
    </source>
</evidence>
<proteinExistence type="predicted"/>
<keyword evidence="1" id="KW-1133">Transmembrane helix</keyword>
<evidence type="ECO:0000256" key="1">
    <source>
        <dbReference type="SAM" id="Phobius"/>
    </source>
</evidence>
<keyword evidence="1" id="KW-0812">Transmembrane</keyword>
<name>A0A8H3HYM7_9AGAM</name>
<accession>A0A8H3HYM7</accession>
<gene>
    <name evidence="2" type="ORF">RDB_LOCUS82827</name>
</gene>
<dbReference type="AlphaFoldDB" id="A0A8H3HYM7"/>
<organism evidence="2 3">
    <name type="scientific">Rhizoctonia solani</name>
    <dbReference type="NCBI Taxonomy" id="456999"/>
    <lineage>
        <taxon>Eukaryota</taxon>
        <taxon>Fungi</taxon>
        <taxon>Dikarya</taxon>
        <taxon>Basidiomycota</taxon>
        <taxon>Agaricomycotina</taxon>
        <taxon>Agaricomycetes</taxon>
        <taxon>Cantharellales</taxon>
        <taxon>Ceratobasidiaceae</taxon>
        <taxon>Rhizoctonia</taxon>
    </lineage>
</organism>
<evidence type="ECO:0000313" key="2">
    <source>
        <dbReference type="EMBL" id="CAE7146263.1"/>
    </source>
</evidence>
<protein>
    <recommendedName>
        <fullName evidence="4">Transmembrane protein</fullName>
    </recommendedName>
</protein>
<evidence type="ECO:0008006" key="4">
    <source>
        <dbReference type="Google" id="ProtNLM"/>
    </source>
</evidence>
<dbReference type="EMBL" id="CAJNJQ010001682">
    <property type="protein sequence ID" value="CAE7146263.1"/>
    <property type="molecule type" value="Genomic_DNA"/>
</dbReference>
<keyword evidence="1" id="KW-0472">Membrane</keyword>
<dbReference type="Proteomes" id="UP000663827">
    <property type="component" value="Unassembled WGS sequence"/>
</dbReference>
<feature type="transmembrane region" description="Helical" evidence="1">
    <location>
        <begin position="248"/>
        <end position="272"/>
    </location>
</feature>
<sequence length="358" mass="38082">MLASNLPPWDLLSFTFGWGSNITTTISQCDSVTLDYVGTVNGRMVNPPPTPPYAIVLYSGEFEPLTISVNNSAATGNTQWLVNLPVGPTFAVAMKDSRGYSGGVLNPAVKMVPGAGCDLTSPLKASSLNISVNDISTQCQDIYVAVNNGTPPYTLEVISLGGQTPKTTHFALSPLRFTLDLNTTTEYWCVKGSYKVGFSSDKSCLGAATTVTAGKFTTMYPGGTALPTLGNPGGPEAGSSAGLKSVNIAVFMAVLVPFLSVACALVLLWLCFRHSSPDYLLDALDRSKIGDSDGYASEYTPVPIEYTSQDMDPTSSRVCSSSFTVKSSHSKTPRLFVNPDSHYLGPVEQEPFDPRTLH</sequence>
<comment type="caution">
    <text evidence="2">The sequence shown here is derived from an EMBL/GenBank/DDBJ whole genome shotgun (WGS) entry which is preliminary data.</text>
</comment>
<reference evidence="2" key="1">
    <citation type="submission" date="2021-01" db="EMBL/GenBank/DDBJ databases">
        <authorList>
            <person name="Kaushik A."/>
        </authorList>
    </citation>
    <scope>NUCLEOTIDE SEQUENCE</scope>
    <source>
        <strain evidence="2">AG5</strain>
    </source>
</reference>